<dbReference type="PANTHER" id="PTHR36454">
    <property type="entry name" value="LMO2823 PROTEIN"/>
    <property type="match status" value="1"/>
</dbReference>
<keyword evidence="2" id="KW-1185">Reference proteome</keyword>
<dbReference type="STRING" id="545695.TREAZ_1684"/>
<reference evidence="2" key="1">
    <citation type="submission" date="2009-12" db="EMBL/GenBank/DDBJ databases">
        <title>Complete sequence of Treponema azotonutricium strain ZAS-9.</title>
        <authorList>
            <person name="Tetu S.G."/>
            <person name="Matson E."/>
            <person name="Ren Q."/>
            <person name="Seshadri R."/>
            <person name="Elbourne L."/>
            <person name="Hassan K.A."/>
            <person name="Durkin A."/>
            <person name="Radune D."/>
            <person name="Mohamoud Y."/>
            <person name="Shay R."/>
            <person name="Jin S."/>
            <person name="Zhang X."/>
            <person name="Lucey K."/>
            <person name="Ballor N.R."/>
            <person name="Ottesen E."/>
            <person name="Rosenthal R."/>
            <person name="Allen A."/>
            <person name="Leadbetter J.R."/>
            <person name="Paulsen I.T."/>
        </authorList>
    </citation>
    <scope>NUCLEOTIDE SEQUENCE [LARGE SCALE GENOMIC DNA]</scope>
    <source>
        <strain evidence="2">ATCC BAA-888 / DSM 13862 / ZAS-9</strain>
    </source>
</reference>
<dbReference type="Pfam" id="PF06245">
    <property type="entry name" value="DUF1015"/>
    <property type="match status" value="1"/>
</dbReference>
<dbReference type="OrthoDB" id="6396832at2"/>
<protein>
    <recommendedName>
        <fullName evidence="3">DUF1015 domain-containing protein</fullName>
    </recommendedName>
</protein>
<dbReference type="eggNOG" id="COG4198">
    <property type="taxonomic scope" value="Bacteria"/>
</dbReference>
<dbReference type="RefSeq" id="WP_015710338.1">
    <property type="nucleotide sequence ID" value="NC_015577.1"/>
</dbReference>
<organism evidence="1 2">
    <name type="scientific">Leadbettera azotonutricia (strain ATCC BAA-888 / DSM 13862 / ZAS-9)</name>
    <name type="common">Treponema azotonutricium</name>
    <dbReference type="NCBI Taxonomy" id="545695"/>
    <lineage>
        <taxon>Bacteria</taxon>
        <taxon>Pseudomonadati</taxon>
        <taxon>Spirochaetota</taxon>
        <taxon>Spirochaetia</taxon>
        <taxon>Spirochaetales</taxon>
        <taxon>Breznakiellaceae</taxon>
        <taxon>Leadbettera</taxon>
    </lineage>
</organism>
<sequence length="424" mass="47443">MGDIHKRLAALGLKIPEILLPKPGAELEKWAVIACDQFTQDLHYWEKARAIARDAPSCLNLIFPEAYLGDGRPDSRIQSIHRAMASYMNEGIFAPPRLNCVYIERATPFHPCRRGLVLAVDLDQYDWAPDSRPLIRSTEGTIKERLPPRMDIRRGAPLETPHILLLIDDEEDTLLPSLGELAKNAGSPAPLYDTPLMMDSGSVKGWPLDNEKAWTKLAEGLEKLGGKANLRYGVQDSAPFLYAVGDGNHSLATAKGIWEEYKALHKHEQGYENHPCRWALVELENLYDPGISFEPIHRVLFDTEASAIEAALKKLPGFRYSKKGERYFALEADTAELATVTLQPLLDELAKPTGAAIDYIHGKEELRRLAADASRPAICIELPPIRKNGLFQTVAKNGPLPRKSFSMGEAREKRFYLECRKLFG</sequence>
<evidence type="ECO:0000313" key="1">
    <source>
        <dbReference type="EMBL" id="AEF82002.1"/>
    </source>
</evidence>
<dbReference type="HOGENOM" id="CLU_036573_0_0_12"/>
<dbReference type="Proteomes" id="UP000009222">
    <property type="component" value="Chromosome"/>
</dbReference>
<evidence type="ECO:0008006" key="3">
    <source>
        <dbReference type="Google" id="ProtNLM"/>
    </source>
</evidence>
<dbReference type="InterPro" id="IPR008323">
    <property type="entry name" value="UCP033563"/>
</dbReference>
<reference evidence="1 2" key="2">
    <citation type="journal article" date="2011" name="ISME J.">
        <title>RNA-seq reveals cooperative metabolic interactions between two termite-gut spirochete species in co-culture.</title>
        <authorList>
            <person name="Rosenthal A.Z."/>
            <person name="Matson E.G."/>
            <person name="Eldar A."/>
            <person name="Leadbetter J.R."/>
        </authorList>
    </citation>
    <scope>NUCLEOTIDE SEQUENCE [LARGE SCALE GENOMIC DNA]</scope>
    <source>
        <strain evidence="2">ATCC BAA-888 / DSM 13862 / ZAS-9</strain>
    </source>
</reference>
<dbReference type="AlphaFoldDB" id="F5YCR7"/>
<evidence type="ECO:0000313" key="2">
    <source>
        <dbReference type="Proteomes" id="UP000009222"/>
    </source>
</evidence>
<proteinExistence type="predicted"/>
<dbReference type="KEGG" id="taz:TREAZ_1684"/>
<name>F5YCR7_LEAAZ</name>
<dbReference type="InParanoid" id="F5YCR7"/>
<dbReference type="EMBL" id="CP001841">
    <property type="protein sequence ID" value="AEF82002.1"/>
    <property type="molecule type" value="Genomic_DNA"/>
</dbReference>
<dbReference type="PANTHER" id="PTHR36454:SF1">
    <property type="entry name" value="DUF1015 DOMAIN-CONTAINING PROTEIN"/>
    <property type="match status" value="1"/>
</dbReference>
<accession>F5YCR7</accession>
<gene>
    <name evidence="1" type="ordered locus">TREAZ_1684</name>
</gene>